<name>S4MSL6_9ACTN</name>
<evidence type="ECO:0000313" key="3">
    <source>
        <dbReference type="Proteomes" id="UP000015001"/>
    </source>
</evidence>
<dbReference type="Proteomes" id="UP000015001">
    <property type="component" value="Unassembled WGS sequence"/>
</dbReference>
<dbReference type="AlphaFoldDB" id="S4MSL6"/>
<comment type="caution">
    <text evidence="2">The sequence shown here is derived from an EMBL/GenBank/DDBJ whole genome shotgun (WGS) entry which is preliminary data.</text>
</comment>
<dbReference type="PATRIC" id="fig|1283301.3.peg.406"/>
<reference evidence="2 3" key="1">
    <citation type="submission" date="2013-02" db="EMBL/GenBank/DDBJ databases">
        <title>Draft Genome Sequence of Streptomyces afghaniensis, Which Produces Compounds of the Julimycin B-Complex.</title>
        <authorList>
            <person name="Gruening B.A."/>
            <person name="Praeg A."/>
            <person name="Erxleben A."/>
            <person name="Guenther S."/>
            <person name="Fiedler H.-P."/>
            <person name="Goodfellow M."/>
            <person name="Mueller M."/>
        </authorList>
    </citation>
    <scope>NUCLEOTIDE SEQUENCE [LARGE SCALE GENOMIC DNA]</scope>
    <source>
        <strain evidence="2 3">772</strain>
    </source>
</reference>
<feature type="region of interest" description="Disordered" evidence="1">
    <location>
        <begin position="1"/>
        <end position="25"/>
    </location>
</feature>
<organism evidence="2 3">
    <name type="scientific">Streptomyces afghaniensis 772</name>
    <dbReference type="NCBI Taxonomy" id="1283301"/>
    <lineage>
        <taxon>Bacteria</taxon>
        <taxon>Bacillati</taxon>
        <taxon>Actinomycetota</taxon>
        <taxon>Actinomycetes</taxon>
        <taxon>Kitasatosporales</taxon>
        <taxon>Streptomycetaceae</taxon>
        <taxon>Streptomyces</taxon>
    </lineage>
</organism>
<feature type="compositionally biased region" description="Low complexity" evidence="1">
    <location>
        <begin position="128"/>
        <end position="143"/>
    </location>
</feature>
<proteinExistence type="predicted"/>
<gene>
    <name evidence="2" type="ORF">STAFG_0419</name>
</gene>
<sequence>MASQANSPGPVADRTARSTHTSWTSTASCRWPKPGSCVTKKMCWQLAVVDAEQAALTQALAACPNAPVKVGRRVSAAVRLRRRCPRSPTSDRHSQVWRPASAEGAATRVHWLRSASRWLSAVRPPRRPATGRPAALGRASVPVPCCPGSPDGPPPRRGTRRADPGQWPFPPRRGGPRSPAPWLSPSVKRSPW</sequence>
<accession>S4MSL6</accession>
<dbReference type="EMBL" id="AOPY01001236">
    <property type="protein sequence ID" value="EPJ42523.1"/>
    <property type="molecule type" value="Genomic_DNA"/>
</dbReference>
<protein>
    <submittedName>
        <fullName evidence="2">Uncharacterized protein</fullName>
    </submittedName>
</protein>
<feature type="region of interest" description="Disordered" evidence="1">
    <location>
        <begin position="123"/>
        <end position="192"/>
    </location>
</feature>
<dbReference type="HOGENOM" id="CLU_1414419_0_0_11"/>
<evidence type="ECO:0000256" key="1">
    <source>
        <dbReference type="SAM" id="MobiDB-lite"/>
    </source>
</evidence>
<feature type="compositionally biased region" description="Pro residues" evidence="1">
    <location>
        <begin position="144"/>
        <end position="156"/>
    </location>
</feature>
<keyword evidence="3" id="KW-1185">Reference proteome</keyword>
<evidence type="ECO:0000313" key="2">
    <source>
        <dbReference type="EMBL" id="EPJ42523.1"/>
    </source>
</evidence>